<evidence type="ECO:0000313" key="2">
    <source>
        <dbReference type="EMBL" id="OQD85578.1"/>
    </source>
</evidence>
<proteinExistence type="predicted"/>
<dbReference type="AlphaFoldDB" id="A0A1V6Q8Q5"/>
<dbReference type="EMBL" id="MDYO01000098">
    <property type="protein sequence ID" value="OQD85578.1"/>
    <property type="molecule type" value="Genomic_DNA"/>
</dbReference>
<organism evidence="2 3">
    <name type="scientific">Penicillium solitum</name>
    <dbReference type="NCBI Taxonomy" id="60172"/>
    <lineage>
        <taxon>Eukaryota</taxon>
        <taxon>Fungi</taxon>
        <taxon>Dikarya</taxon>
        <taxon>Ascomycota</taxon>
        <taxon>Pezizomycotina</taxon>
        <taxon>Eurotiomycetes</taxon>
        <taxon>Eurotiomycetidae</taxon>
        <taxon>Eurotiales</taxon>
        <taxon>Aspergillaceae</taxon>
        <taxon>Penicillium</taxon>
    </lineage>
</organism>
<gene>
    <name evidence="2" type="ORF">PENSOL_c098G03215</name>
</gene>
<keyword evidence="1" id="KW-0812">Transmembrane</keyword>
<keyword evidence="1" id="KW-1133">Transmembrane helix</keyword>
<evidence type="ECO:0000256" key="1">
    <source>
        <dbReference type="SAM" id="Phobius"/>
    </source>
</evidence>
<protein>
    <submittedName>
        <fullName evidence="2">Uncharacterized protein</fullName>
    </submittedName>
</protein>
<sequence>MVGPELRLTSLYDLHLELLRLFLPALVTLLYLELLGLFLPALVLERRRQIGYTR</sequence>
<dbReference type="Proteomes" id="UP000191612">
    <property type="component" value="Unassembled WGS sequence"/>
</dbReference>
<feature type="transmembrane region" description="Helical" evidence="1">
    <location>
        <begin position="21"/>
        <end position="44"/>
    </location>
</feature>
<name>A0A1V6Q8Q5_9EURO</name>
<keyword evidence="3" id="KW-1185">Reference proteome</keyword>
<evidence type="ECO:0000313" key="3">
    <source>
        <dbReference type="Proteomes" id="UP000191612"/>
    </source>
</evidence>
<accession>A0A1V6Q8Q5</accession>
<keyword evidence="1" id="KW-0472">Membrane</keyword>
<reference evidence="3" key="1">
    <citation type="journal article" date="2017" name="Nat. Microbiol.">
        <title>Global analysis of biosynthetic gene clusters reveals vast potential of secondary metabolite production in Penicillium species.</title>
        <authorList>
            <person name="Nielsen J.C."/>
            <person name="Grijseels S."/>
            <person name="Prigent S."/>
            <person name="Ji B."/>
            <person name="Dainat J."/>
            <person name="Nielsen K.F."/>
            <person name="Frisvad J.C."/>
            <person name="Workman M."/>
            <person name="Nielsen J."/>
        </authorList>
    </citation>
    <scope>NUCLEOTIDE SEQUENCE [LARGE SCALE GENOMIC DNA]</scope>
    <source>
        <strain evidence="3">IBT 29525</strain>
    </source>
</reference>
<comment type="caution">
    <text evidence="2">The sequence shown here is derived from an EMBL/GenBank/DDBJ whole genome shotgun (WGS) entry which is preliminary data.</text>
</comment>